<evidence type="ECO:0000313" key="4">
    <source>
        <dbReference type="EMBL" id="GIJ64642.1"/>
    </source>
</evidence>
<keyword evidence="1" id="KW-0812">Transmembrane</keyword>
<dbReference type="InterPro" id="IPR027417">
    <property type="entry name" value="P-loop_NTPase"/>
</dbReference>
<keyword evidence="1" id="KW-1133">Transmembrane helix</keyword>
<sequence>MFRRRCRSRKLVVLAVFAVACGLVALWTWWQPAGQRLPRFGWQGFEQAGWVAGLVGVALALVSFVFDRIEARREQASRRAAAGGVLQIGRVPLPASWFQHRATAEALTRAAQAGRTAVLTQVLSGMGGVGKTQLAAEFARRLSDELDLLVWVTASDRGAIVAAYAETARTVGVAEPEVEPEPAAARLLGWLERTDQRWLVVLDNLDRPADATGWWPPTNSNGCTVVTTRRRDAALQAQGRTLIEVGLFTPDEAVAYLTHAIETLTPPEHLQELAAALGYLPLALAQAAAYIRERRIDCTTYQQQLANQRRLTDLLPAEDGLPDEHQHTVASTWALSITAADNTPPRALASAVLVIAALLDPNTIPADLFITTPIRDHLTAHLGGVAVGEQAVADGLHTLHRLNLLTHDRDRSSVRVHALVQHVTRDQLTPEALASAAHAAANALLAIWPDVERDTTYAQILRANTTALYHHTADALLTPEGNRILFRAARSLGEAGLFQPAITALQQLLADQLRVLGLDHPDTLTTRNNLARWRGKAGNPAGAAAAFEQLLADRLRVLGPDHPDTLTTRGNLAHWRGKTGDPAGAVTAFEQLLADQLRVLGPDHPDTLTTRGNLAHWRGKTGDPAGAVTAFEQLLADRLRVLGPDHPDTLTTRSSLAYWQRRPR</sequence>
<dbReference type="Pfam" id="PF00931">
    <property type="entry name" value="NB-ARC"/>
    <property type="match status" value="1"/>
</dbReference>
<evidence type="ECO:0008006" key="6">
    <source>
        <dbReference type="Google" id="ProtNLM"/>
    </source>
</evidence>
<comment type="caution">
    <text evidence="4">The sequence shown here is derived from an EMBL/GenBank/DDBJ whole genome shotgun (WGS) entry which is preliminary data.</text>
</comment>
<dbReference type="Pfam" id="PF25000">
    <property type="entry name" value="DUF7779"/>
    <property type="match status" value="1"/>
</dbReference>
<evidence type="ECO:0000256" key="1">
    <source>
        <dbReference type="SAM" id="Phobius"/>
    </source>
</evidence>
<feature type="domain" description="NB-ARC" evidence="2">
    <location>
        <begin position="122"/>
        <end position="257"/>
    </location>
</feature>
<dbReference type="AlphaFoldDB" id="A0A8J3ZKI7"/>
<evidence type="ECO:0000313" key="5">
    <source>
        <dbReference type="Proteomes" id="UP000612585"/>
    </source>
</evidence>
<dbReference type="Gene3D" id="1.25.40.10">
    <property type="entry name" value="Tetratricopeptide repeat domain"/>
    <property type="match status" value="1"/>
</dbReference>
<organism evidence="4 5">
    <name type="scientific">Virgisporangium aurantiacum</name>
    <dbReference type="NCBI Taxonomy" id="175570"/>
    <lineage>
        <taxon>Bacteria</taxon>
        <taxon>Bacillati</taxon>
        <taxon>Actinomycetota</taxon>
        <taxon>Actinomycetes</taxon>
        <taxon>Micromonosporales</taxon>
        <taxon>Micromonosporaceae</taxon>
        <taxon>Virgisporangium</taxon>
    </lineage>
</organism>
<dbReference type="EMBL" id="BOPG01000124">
    <property type="protein sequence ID" value="GIJ64642.1"/>
    <property type="molecule type" value="Genomic_DNA"/>
</dbReference>
<dbReference type="PANTHER" id="PTHR46082">
    <property type="entry name" value="ATP/GTP-BINDING PROTEIN-RELATED"/>
    <property type="match status" value="1"/>
</dbReference>
<evidence type="ECO:0000259" key="2">
    <source>
        <dbReference type="Pfam" id="PF00931"/>
    </source>
</evidence>
<dbReference type="Gene3D" id="3.40.50.300">
    <property type="entry name" value="P-loop containing nucleotide triphosphate hydrolases"/>
    <property type="match status" value="1"/>
</dbReference>
<keyword evidence="1" id="KW-0472">Membrane</keyword>
<dbReference type="PANTHER" id="PTHR46082:SF6">
    <property type="entry name" value="AAA+ ATPASE DOMAIN-CONTAINING PROTEIN-RELATED"/>
    <property type="match status" value="1"/>
</dbReference>
<gene>
    <name evidence="4" type="ORF">Vau01_121580</name>
</gene>
<evidence type="ECO:0000259" key="3">
    <source>
        <dbReference type="Pfam" id="PF25000"/>
    </source>
</evidence>
<dbReference type="InterPro" id="IPR056681">
    <property type="entry name" value="DUF7779"/>
</dbReference>
<dbReference type="Pfam" id="PF13374">
    <property type="entry name" value="TPR_10"/>
    <property type="match status" value="1"/>
</dbReference>
<feature type="transmembrane region" description="Helical" evidence="1">
    <location>
        <begin position="12"/>
        <end position="30"/>
    </location>
</feature>
<dbReference type="Pfam" id="PF13424">
    <property type="entry name" value="TPR_12"/>
    <property type="match status" value="1"/>
</dbReference>
<reference evidence="4" key="1">
    <citation type="submission" date="2021-01" db="EMBL/GenBank/DDBJ databases">
        <title>Whole genome shotgun sequence of Virgisporangium aurantiacum NBRC 16421.</title>
        <authorList>
            <person name="Komaki H."/>
            <person name="Tamura T."/>
        </authorList>
    </citation>
    <scope>NUCLEOTIDE SEQUENCE</scope>
    <source>
        <strain evidence="4">NBRC 16421</strain>
    </source>
</reference>
<protein>
    <recommendedName>
        <fullName evidence="6">Tetratricopeptide repeat-containing protein</fullName>
    </recommendedName>
</protein>
<dbReference type="SUPFAM" id="SSF52540">
    <property type="entry name" value="P-loop containing nucleoside triphosphate hydrolases"/>
    <property type="match status" value="1"/>
</dbReference>
<feature type="domain" description="DUF7779" evidence="3">
    <location>
        <begin position="349"/>
        <end position="432"/>
    </location>
</feature>
<dbReference type="SUPFAM" id="SSF48452">
    <property type="entry name" value="TPR-like"/>
    <property type="match status" value="1"/>
</dbReference>
<dbReference type="Proteomes" id="UP000612585">
    <property type="component" value="Unassembled WGS sequence"/>
</dbReference>
<dbReference type="InterPro" id="IPR053137">
    <property type="entry name" value="NLR-like"/>
</dbReference>
<dbReference type="InterPro" id="IPR011990">
    <property type="entry name" value="TPR-like_helical_dom_sf"/>
</dbReference>
<keyword evidence="5" id="KW-1185">Reference proteome</keyword>
<dbReference type="InterPro" id="IPR002182">
    <property type="entry name" value="NB-ARC"/>
</dbReference>
<accession>A0A8J3ZKI7</accession>
<dbReference type="GO" id="GO:0043531">
    <property type="term" value="F:ADP binding"/>
    <property type="evidence" value="ECO:0007669"/>
    <property type="project" value="InterPro"/>
</dbReference>
<name>A0A8J3ZKI7_9ACTN</name>
<feature type="transmembrane region" description="Helical" evidence="1">
    <location>
        <begin position="50"/>
        <end position="69"/>
    </location>
</feature>
<dbReference type="PROSITE" id="PS51257">
    <property type="entry name" value="PROKAR_LIPOPROTEIN"/>
    <property type="match status" value="1"/>
</dbReference>
<proteinExistence type="predicted"/>